<evidence type="ECO:0000256" key="7">
    <source>
        <dbReference type="ARBA" id="ARBA00022729"/>
    </source>
</evidence>
<dbReference type="InterPro" id="IPR016179">
    <property type="entry name" value="Insulin-like"/>
</dbReference>
<dbReference type="PANTHER" id="PTHR10423">
    <property type="entry name" value="INSULIN-LIKE 3"/>
    <property type="match status" value="1"/>
</dbReference>
<evidence type="ECO:0000313" key="16">
    <source>
        <dbReference type="RefSeq" id="XP_005086167.2"/>
    </source>
</evidence>
<keyword evidence="15" id="KW-1185">Reference proteome</keyword>
<comment type="function">
    <text evidence="9">Seems to play a role in testicular function. May be a trophic hormone with a role in testicular descent in fetal life. Is a ligand for LGR8 receptor.</text>
</comment>
<evidence type="ECO:0000256" key="8">
    <source>
        <dbReference type="ARBA" id="ARBA00023157"/>
    </source>
</evidence>
<dbReference type="SMART" id="SM00078">
    <property type="entry name" value="IlGF"/>
    <property type="match status" value="1"/>
</dbReference>
<evidence type="ECO:0000256" key="5">
    <source>
        <dbReference type="ARBA" id="ARBA00022525"/>
    </source>
</evidence>
<feature type="region of interest" description="Disordered" evidence="13">
    <location>
        <begin position="183"/>
        <end position="203"/>
    </location>
</feature>
<dbReference type="CDD" id="cd04365">
    <property type="entry name" value="IlGF_relaxin_like"/>
    <property type="match status" value="1"/>
</dbReference>
<dbReference type="CTD" id="3640"/>
<evidence type="ECO:0000256" key="3">
    <source>
        <dbReference type="ARBA" id="ARBA00011207"/>
    </source>
</evidence>
<evidence type="ECO:0000256" key="13">
    <source>
        <dbReference type="SAM" id="MobiDB-lite"/>
    </source>
</evidence>
<dbReference type="Gene3D" id="1.10.100.10">
    <property type="entry name" value="Insulin-like"/>
    <property type="match status" value="1"/>
</dbReference>
<dbReference type="RefSeq" id="XP_005086167.2">
    <property type="nucleotide sequence ID" value="XM_005086110.3"/>
</dbReference>
<evidence type="ECO:0000313" key="15">
    <source>
        <dbReference type="Proteomes" id="UP000886700"/>
    </source>
</evidence>
<sequence length="229" mass="24684">MPPPTSFTAQTASNSQQSSCLSFPSASKTCGSHPYKRRGTWFVLKCWEVLAPGRGTSGSPAGHTAPGRDPSIDLVGAAHGVPAKAPGRREATIRRHRRGPPPATMRALLLLLLLPALELALRPPQSPEARDKLCGHHLVRALVRVCGGPRWSPEATQPVDAGDRELLRWLEQRQLLHALAADMDPALDPGPQPPLQAPQRHGRSAATSPVHRCCLTGCTQQDLLRLCPH</sequence>
<gene>
    <name evidence="16" type="primary">Insl3</name>
</gene>
<keyword evidence="5 12" id="KW-0964">Secreted</keyword>
<keyword evidence="8" id="KW-1015">Disulfide bond</keyword>
<comment type="subunit">
    <text evidence="3">Heterodimer of a B chain and an A chain linked by two disulfide bonds.</text>
</comment>
<dbReference type="GO" id="GO:0005615">
    <property type="term" value="C:extracellular space"/>
    <property type="evidence" value="ECO:0007669"/>
    <property type="project" value="TreeGrafter"/>
</dbReference>
<dbReference type="PANTHER" id="PTHR10423:SF3">
    <property type="entry name" value="INSULIN-LIKE 3"/>
    <property type="match status" value="1"/>
</dbReference>
<comment type="subcellular location">
    <subcellularLocation>
        <location evidence="1 12">Secreted</location>
    </subcellularLocation>
</comment>
<keyword evidence="7" id="KW-0732">Signal</keyword>
<evidence type="ECO:0000256" key="9">
    <source>
        <dbReference type="ARBA" id="ARBA00025288"/>
    </source>
</evidence>
<dbReference type="GO" id="GO:0005179">
    <property type="term" value="F:hormone activity"/>
    <property type="evidence" value="ECO:0007669"/>
    <property type="project" value="InterPro"/>
</dbReference>
<keyword evidence="6" id="KW-0165">Cleavage on pair of basic residues</keyword>
<evidence type="ECO:0000259" key="14">
    <source>
        <dbReference type="SMART" id="SM00078"/>
    </source>
</evidence>
<evidence type="ECO:0000256" key="4">
    <source>
        <dbReference type="ARBA" id="ARBA00014427"/>
    </source>
</evidence>
<dbReference type="eggNOG" id="ENOG502TFQI">
    <property type="taxonomic scope" value="Eukaryota"/>
</dbReference>
<dbReference type="SUPFAM" id="SSF56994">
    <property type="entry name" value="Insulin-like"/>
    <property type="match status" value="1"/>
</dbReference>
<evidence type="ECO:0000256" key="12">
    <source>
        <dbReference type="RuleBase" id="RU000406"/>
    </source>
</evidence>
<dbReference type="OrthoDB" id="9448185at2759"/>
<name>A0A1U7RFH8_MESAU</name>
<dbReference type="InterPro" id="IPR022352">
    <property type="entry name" value="Ins/IGF/rlx"/>
</dbReference>
<evidence type="ECO:0000256" key="11">
    <source>
        <dbReference type="ARBA" id="ARBA00032881"/>
    </source>
</evidence>
<feature type="region of interest" description="Disordered" evidence="13">
    <location>
        <begin position="81"/>
        <end position="100"/>
    </location>
</feature>
<accession>A0A1U7RFH8</accession>
<feature type="domain" description="Insulin-like" evidence="14">
    <location>
        <begin position="131"/>
        <end position="227"/>
    </location>
</feature>
<evidence type="ECO:0000256" key="1">
    <source>
        <dbReference type="ARBA" id="ARBA00004613"/>
    </source>
</evidence>
<dbReference type="AlphaFoldDB" id="A0A1U7RFH8"/>
<proteinExistence type="inferred from homology"/>
<dbReference type="InterPro" id="IPR036438">
    <property type="entry name" value="Insulin-like_sf"/>
</dbReference>
<protein>
    <recommendedName>
        <fullName evidence="4">Insulin-like 3</fullName>
    </recommendedName>
    <alternativeName>
        <fullName evidence="11">Leydig insulin-like peptide</fullName>
    </alternativeName>
    <alternativeName>
        <fullName evidence="10">Relaxin-like factor</fullName>
    </alternativeName>
</protein>
<organism evidence="15 16">
    <name type="scientific">Mesocricetus auratus</name>
    <name type="common">Golden hamster</name>
    <dbReference type="NCBI Taxonomy" id="10036"/>
    <lineage>
        <taxon>Eukaryota</taxon>
        <taxon>Metazoa</taxon>
        <taxon>Chordata</taxon>
        <taxon>Craniata</taxon>
        <taxon>Vertebrata</taxon>
        <taxon>Euteleostomi</taxon>
        <taxon>Mammalia</taxon>
        <taxon>Eutheria</taxon>
        <taxon>Euarchontoglires</taxon>
        <taxon>Glires</taxon>
        <taxon>Rodentia</taxon>
        <taxon>Myomorpha</taxon>
        <taxon>Muroidea</taxon>
        <taxon>Cricetidae</taxon>
        <taxon>Cricetinae</taxon>
        <taxon>Mesocricetus</taxon>
    </lineage>
</organism>
<dbReference type="KEGG" id="maua:101827466"/>
<dbReference type="GeneID" id="101827466"/>
<dbReference type="GO" id="GO:0001664">
    <property type="term" value="F:G protein-coupled receptor binding"/>
    <property type="evidence" value="ECO:0007669"/>
    <property type="project" value="TreeGrafter"/>
</dbReference>
<dbReference type="Pfam" id="PF00049">
    <property type="entry name" value="Insulin"/>
    <property type="match status" value="1"/>
</dbReference>
<dbReference type="PROSITE" id="PS00262">
    <property type="entry name" value="INSULIN"/>
    <property type="match status" value="1"/>
</dbReference>
<evidence type="ECO:0000256" key="10">
    <source>
        <dbReference type="ARBA" id="ARBA00032209"/>
    </source>
</evidence>
<comment type="similarity">
    <text evidence="2 12">Belongs to the insulin family.</text>
</comment>
<dbReference type="STRING" id="10036.ENSMAUP00000006590"/>
<dbReference type="InterPro" id="IPR022353">
    <property type="entry name" value="Insulin_CS"/>
</dbReference>
<dbReference type="GO" id="GO:0007193">
    <property type="term" value="P:adenylate cyclase-inhibiting G protein-coupled receptor signaling pathway"/>
    <property type="evidence" value="ECO:0007669"/>
    <property type="project" value="TreeGrafter"/>
</dbReference>
<dbReference type="InterPro" id="IPR043387">
    <property type="entry name" value="INSL3/INSL4"/>
</dbReference>
<evidence type="ECO:0000256" key="6">
    <source>
        <dbReference type="ARBA" id="ARBA00022685"/>
    </source>
</evidence>
<dbReference type="PRINTS" id="PR00276">
    <property type="entry name" value="INSULINFAMLY"/>
</dbReference>
<dbReference type="Proteomes" id="UP000886700">
    <property type="component" value="Unplaced"/>
</dbReference>
<reference evidence="16" key="1">
    <citation type="submission" date="2025-08" db="UniProtKB">
        <authorList>
            <consortium name="RefSeq"/>
        </authorList>
    </citation>
    <scope>IDENTIFICATION</scope>
    <source>
        <tissue evidence="16">Liver</tissue>
    </source>
</reference>
<evidence type="ECO:0000256" key="2">
    <source>
        <dbReference type="ARBA" id="ARBA00009034"/>
    </source>
</evidence>